<sequence length="537" mass="59655">MTPIYAWATLPEFAEIQSFLTEHNHPKHLIFCLQNTDFPHFTQPENSTAEQTQLHTALTESTRCLTFDAVNYIANWQPQTHLWFMPVAAASALHEHFTQPENIIWQTQAIPQNTPKSQKSWQTQPENPHTQPENIHAVIIGAGIAGAATAHELAIHGAKVTVLERSERVAQAGSGNQQGLLYAKISPHNTEQTELLLTGYGYTRRILKTLFPNQENWGATGILHLNHNESETQRNQKLAQKTHYRHLYRPVTPEEASQIAGIPIAQSGLYWQQGAWLNPPAIVNALLQHPNITVHTQTQVHTATHNDAHWQIQTNQGDYTATHLIICTGADNQTTPIIRDYPFQMIRGQTSVATATEGSLKLKTALSGASYISPAWHNQHCFGATFINNDPSSEWRGEDDTANQQELAQLNPFLASELHTQPENINHGSLKGHTAVRCDSHDHLPVVGALSDVAAMRSVYAKLALDKNYRLTAPCPYLPNAYTNTAHGSRGLATAPICAAEIAAQICGTPHPLSERLRQALNPNRLIIRQIVRHEVQ</sequence>
<dbReference type="EMBL" id="FXUV01000002">
    <property type="protein sequence ID" value="SMQ11814.1"/>
    <property type="molecule type" value="Genomic_DNA"/>
</dbReference>
<evidence type="ECO:0000256" key="2">
    <source>
        <dbReference type="ARBA" id="ARBA00022603"/>
    </source>
</evidence>
<keyword evidence="7" id="KW-0274">FAD</keyword>
<evidence type="ECO:0000256" key="8">
    <source>
        <dbReference type="ARBA" id="ARBA00023002"/>
    </source>
</evidence>
<dbReference type="SUPFAM" id="SSF51905">
    <property type="entry name" value="FAD/NAD(P)-binding domain"/>
    <property type="match status" value="1"/>
</dbReference>
<dbReference type="PANTHER" id="PTHR13847">
    <property type="entry name" value="SARCOSINE DEHYDROGENASE-RELATED"/>
    <property type="match status" value="1"/>
</dbReference>
<dbReference type="RefSeq" id="WP_095061902.1">
    <property type="nucleotide sequence ID" value="NZ_FXUV02000098.1"/>
</dbReference>
<keyword evidence="2" id="KW-0489">Methyltransferase</keyword>
<evidence type="ECO:0000256" key="4">
    <source>
        <dbReference type="ARBA" id="ARBA00022679"/>
    </source>
</evidence>
<dbReference type="Pfam" id="PF01266">
    <property type="entry name" value="DAO"/>
    <property type="match status" value="1"/>
</dbReference>
<evidence type="ECO:0000256" key="1">
    <source>
        <dbReference type="ARBA" id="ARBA00022490"/>
    </source>
</evidence>
<dbReference type="InterPro" id="IPR006076">
    <property type="entry name" value="FAD-dep_OxRdtase"/>
</dbReference>
<dbReference type="STRING" id="1522312.GCA_900177895_00571"/>
<dbReference type="GO" id="GO:0008168">
    <property type="term" value="F:methyltransferase activity"/>
    <property type="evidence" value="ECO:0007669"/>
    <property type="project" value="UniProtKB-KW"/>
</dbReference>
<keyword evidence="6" id="KW-0819">tRNA processing</keyword>
<keyword evidence="1" id="KW-0963">Cytoplasm</keyword>
<evidence type="ECO:0000313" key="11">
    <source>
        <dbReference type="EMBL" id="SMQ11814.1"/>
    </source>
</evidence>
<protein>
    <submittedName>
        <fullName evidence="11">tRNA 5-methylaminomethyl-2-thiouridine biosynthesis bifunctional protein MnmC</fullName>
    </submittedName>
</protein>
<dbReference type="AlphaFoldDB" id="A0A238HEG6"/>
<dbReference type="GO" id="GO:0016645">
    <property type="term" value="F:oxidoreductase activity, acting on the CH-NH group of donors"/>
    <property type="evidence" value="ECO:0007669"/>
    <property type="project" value="InterPro"/>
</dbReference>
<keyword evidence="5" id="KW-0949">S-adenosyl-L-methionine</keyword>
<keyword evidence="9" id="KW-0511">Multifunctional enzyme</keyword>
<keyword evidence="4" id="KW-0808">Transferase</keyword>
<keyword evidence="13" id="KW-1185">Reference proteome</keyword>
<evidence type="ECO:0000256" key="7">
    <source>
        <dbReference type="ARBA" id="ARBA00022827"/>
    </source>
</evidence>
<dbReference type="OrthoDB" id="9786494at2"/>
<name>A0A238HEG6_9NEIS</name>
<accession>A0A238HEG6</accession>
<evidence type="ECO:0000256" key="3">
    <source>
        <dbReference type="ARBA" id="ARBA00022630"/>
    </source>
</evidence>
<gene>
    <name evidence="11" type="primary">mnmC</name>
    <name evidence="12" type="ORF">KEBURONENSIS_00699</name>
    <name evidence="11" type="ORF">KEBURONENSIS_00821</name>
</gene>
<dbReference type="NCBIfam" id="TIGR03197">
    <property type="entry name" value="MnmC_Cterm"/>
    <property type="match status" value="1"/>
</dbReference>
<dbReference type="Gene3D" id="3.50.50.60">
    <property type="entry name" value="FAD/NAD(P)-binding domain"/>
    <property type="match status" value="1"/>
</dbReference>
<dbReference type="EMBL" id="FXUV02000098">
    <property type="protein sequence ID" value="SNB85273.1"/>
    <property type="molecule type" value="Genomic_DNA"/>
</dbReference>
<evidence type="ECO:0000313" key="12">
    <source>
        <dbReference type="EMBL" id="SNB85273.1"/>
    </source>
</evidence>
<dbReference type="InterPro" id="IPR017610">
    <property type="entry name" value="tRNA_S-uridine_synth_MnmC_C"/>
</dbReference>
<dbReference type="PANTHER" id="PTHR13847:SF283">
    <property type="entry name" value="TRNA 5-METHYLAMINOMETHYL-2-THIOURIDINE BIOSYNTHESIS BIFUNCTIONAL PROTEIN MNMC"/>
    <property type="match status" value="1"/>
</dbReference>
<dbReference type="Gene3D" id="3.30.9.10">
    <property type="entry name" value="D-Amino Acid Oxidase, subunit A, domain 2"/>
    <property type="match status" value="1"/>
</dbReference>
<organism evidence="11">
    <name type="scientific">Kingella negevensis</name>
    <dbReference type="NCBI Taxonomy" id="1522312"/>
    <lineage>
        <taxon>Bacteria</taxon>
        <taxon>Pseudomonadati</taxon>
        <taxon>Pseudomonadota</taxon>
        <taxon>Betaproteobacteria</taxon>
        <taxon>Neisseriales</taxon>
        <taxon>Neisseriaceae</taxon>
        <taxon>Kingella</taxon>
    </lineage>
</organism>
<reference evidence="11" key="1">
    <citation type="submission" date="2017-05" db="EMBL/GenBank/DDBJ databases">
        <authorList>
            <person name="Song R."/>
            <person name="Chenine A.L."/>
            <person name="Ruprecht R.M."/>
        </authorList>
    </citation>
    <scope>NUCLEOTIDE SEQUENCE</scope>
    <source>
        <strain evidence="11">Kingella_eburonensis</strain>
    </source>
</reference>
<dbReference type="Proteomes" id="UP000215450">
    <property type="component" value="Unassembled WGS sequence"/>
</dbReference>
<dbReference type="GO" id="GO:0005737">
    <property type="term" value="C:cytoplasm"/>
    <property type="evidence" value="ECO:0007669"/>
    <property type="project" value="TreeGrafter"/>
</dbReference>
<feature type="domain" description="FAD dependent oxidoreductase" evidence="10">
    <location>
        <begin position="137"/>
        <end position="504"/>
    </location>
</feature>
<keyword evidence="3" id="KW-0285">Flavoprotein</keyword>
<keyword evidence="8" id="KW-0560">Oxidoreductase</keyword>
<evidence type="ECO:0000256" key="5">
    <source>
        <dbReference type="ARBA" id="ARBA00022691"/>
    </source>
</evidence>
<evidence type="ECO:0000256" key="9">
    <source>
        <dbReference type="ARBA" id="ARBA00023268"/>
    </source>
</evidence>
<proteinExistence type="predicted"/>
<reference evidence="12 13" key="2">
    <citation type="submission" date="2017-06" db="EMBL/GenBank/DDBJ databases">
        <authorList>
            <person name="Kim H.J."/>
            <person name="Triplett B.A."/>
        </authorList>
    </citation>
    <scope>NUCLEOTIDE SEQUENCE [LARGE SCALE GENOMIC DNA]</scope>
    <source>
        <strain evidence="12">Kingella_eburonensis</strain>
    </source>
</reference>
<dbReference type="InterPro" id="IPR036188">
    <property type="entry name" value="FAD/NAD-bd_sf"/>
</dbReference>
<dbReference type="GO" id="GO:0008033">
    <property type="term" value="P:tRNA processing"/>
    <property type="evidence" value="ECO:0007669"/>
    <property type="project" value="UniProtKB-KW"/>
</dbReference>
<evidence type="ECO:0000313" key="13">
    <source>
        <dbReference type="Proteomes" id="UP000215450"/>
    </source>
</evidence>
<evidence type="ECO:0000259" key="10">
    <source>
        <dbReference type="Pfam" id="PF01266"/>
    </source>
</evidence>
<dbReference type="GO" id="GO:0032259">
    <property type="term" value="P:methylation"/>
    <property type="evidence" value="ECO:0007669"/>
    <property type="project" value="UniProtKB-KW"/>
</dbReference>
<evidence type="ECO:0000256" key="6">
    <source>
        <dbReference type="ARBA" id="ARBA00022694"/>
    </source>
</evidence>